<comment type="caution">
    <text evidence="1">The sequence shown here is derived from an EMBL/GenBank/DDBJ whole genome shotgun (WGS) entry which is preliminary data.</text>
</comment>
<dbReference type="Proteomes" id="UP000717585">
    <property type="component" value="Unassembled WGS sequence"/>
</dbReference>
<evidence type="ECO:0000313" key="1">
    <source>
        <dbReference type="EMBL" id="KAG9391804.1"/>
    </source>
</evidence>
<proteinExistence type="predicted"/>
<reference evidence="1" key="1">
    <citation type="submission" date="2021-05" db="EMBL/GenBank/DDBJ databases">
        <title>A free-living protist that lacks canonical eukaryotic 1 DNA replication and segregation systems.</title>
        <authorList>
            <person name="Salas-Leiva D.E."/>
            <person name="Tromer E.C."/>
            <person name="Curtis B.A."/>
            <person name="Jerlstrom-Hultqvist J."/>
            <person name="Kolisko M."/>
            <person name="Yi Z."/>
            <person name="Salas-Leiva J.S."/>
            <person name="Gallot-Lavallee L."/>
            <person name="Kops G.J.P.L."/>
            <person name="Archibald J.M."/>
            <person name="Simpson A.G.B."/>
            <person name="Roger A.J."/>
        </authorList>
    </citation>
    <scope>NUCLEOTIDE SEQUENCE</scope>
    <source>
        <strain evidence="1">BICM</strain>
    </source>
</reference>
<protein>
    <submittedName>
        <fullName evidence="1">Uncharacterized protein</fullName>
    </submittedName>
</protein>
<evidence type="ECO:0000313" key="2">
    <source>
        <dbReference type="Proteomes" id="UP000717585"/>
    </source>
</evidence>
<sequence length="183" mass="19662">MDAGPLGTPQTLLEPLLLLDQGLVGPIERLDAVISCPLLHPKPDLITLKLVDIPALARSAINVAYRVINAQWRSSWTIGFDRTLRMMDASSSVASAAGVVCAGTMAMWAIRVVLWRASGSATAEGARQTRPCRDLNTASEAAVRETPCADEVLRQVHCQTGAALRPGRRGPQVFVIQQQKPSV</sequence>
<name>A0A8J6B0S3_9EUKA</name>
<keyword evidence="2" id="KW-1185">Reference proteome</keyword>
<dbReference type="AlphaFoldDB" id="A0A8J6B0S3"/>
<organism evidence="1 2">
    <name type="scientific">Carpediemonas membranifera</name>
    <dbReference type="NCBI Taxonomy" id="201153"/>
    <lineage>
        <taxon>Eukaryota</taxon>
        <taxon>Metamonada</taxon>
        <taxon>Carpediemonas-like organisms</taxon>
        <taxon>Carpediemonas</taxon>
    </lineage>
</organism>
<accession>A0A8J6B0S3</accession>
<gene>
    <name evidence="1" type="ORF">J8273_6583</name>
</gene>
<dbReference type="EMBL" id="JAHDYR010000053">
    <property type="protein sequence ID" value="KAG9391804.1"/>
    <property type="molecule type" value="Genomic_DNA"/>
</dbReference>